<feature type="non-terminal residue" evidence="1">
    <location>
        <position position="1"/>
    </location>
</feature>
<dbReference type="Proteomes" id="UP000078541">
    <property type="component" value="Unassembled WGS sequence"/>
</dbReference>
<evidence type="ECO:0000313" key="1">
    <source>
        <dbReference type="EMBL" id="KYN34283.1"/>
    </source>
</evidence>
<sequence length="45" mass="5110">DKIASHISRGSDPGNDPRIICCLPYHGMGNRTLPFYDKLIFKTNF</sequence>
<name>A0A195F1E0_9HYME</name>
<reference evidence="1 2" key="1">
    <citation type="submission" date="2016-03" db="EMBL/GenBank/DDBJ databases">
        <title>Trachymyrmex septentrionalis WGS genome.</title>
        <authorList>
            <person name="Nygaard S."/>
            <person name="Hu H."/>
            <person name="Boomsma J."/>
            <person name="Zhang G."/>
        </authorList>
    </citation>
    <scope>NUCLEOTIDE SEQUENCE [LARGE SCALE GENOMIC DNA]</scope>
    <source>
        <strain evidence="1">Tsep2-gDNA-1</strain>
        <tissue evidence="1">Whole body</tissue>
    </source>
</reference>
<organism evidence="1 2">
    <name type="scientific">Trachymyrmex septentrionalis</name>
    <dbReference type="NCBI Taxonomy" id="34720"/>
    <lineage>
        <taxon>Eukaryota</taxon>
        <taxon>Metazoa</taxon>
        <taxon>Ecdysozoa</taxon>
        <taxon>Arthropoda</taxon>
        <taxon>Hexapoda</taxon>
        <taxon>Insecta</taxon>
        <taxon>Pterygota</taxon>
        <taxon>Neoptera</taxon>
        <taxon>Endopterygota</taxon>
        <taxon>Hymenoptera</taxon>
        <taxon>Apocrita</taxon>
        <taxon>Aculeata</taxon>
        <taxon>Formicoidea</taxon>
        <taxon>Formicidae</taxon>
        <taxon>Myrmicinae</taxon>
        <taxon>Trachymyrmex</taxon>
    </lineage>
</organism>
<keyword evidence="2" id="KW-1185">Reference proteome</keyword>
<dbReference type="EMBL" id="KQ981864">
    <property type="protein sequence ID" value="KYN34283.1"/>
    <property type="molecule type" value="Genomic_DNA"/>
</dbReference>
<dbReference type="AlphaFoldDB" id="A0A195F1E0"/>
<evidence type="ECO:0000313" key="2">
    <source>
        <dbReference type="Proteomes" id="UP000078541"/>
    </source>
</evidence>
<gene>
    <name evidence="1" type="ORF">ALC56_11390</name>
</gene>
<accession>A0A195F1E0</accession>
<protein>
    <submittedName>
        <fullName evidence="1">Uncharacterized protein</fullName>
    </submittedName>
</protein>
<proteinExistence type="predicted"/>